<dbReference type="Pfam" id="PF14021">
    <property type="entry name" value="TNT"/>
    <property type="match status" value="1"/>
</dbReference>
<evidence type="ECO:0000259" key="1">
    <source>
        <dbReference type="Pfam" id="PF14021"/>
    </source>
</evidence>
<sequence length="214" mass="24566">MGIFDKLFGKKEAEKTIDNDLGYGFIRKVTNEQRERLTQSTIPLMATQLYMHYWTDNLVCEDPNDQEWQNKVLFFWKAEEPFPKKSLPPVFETFASRNFVFVGDTSNISLQVGQAMPWFGMPGLGDKYACVVNGQKITIPELYKLGVVEYVEPVALTTDNLDILTNQDRYFFLIDDSITPFQGHSFYHKGKPIPIGVAYCMGGISILEKKNYDF</sequence>
<name>A0ABS3YX43_9BACT</name>
<evidence type="ECO:0000313" key="2">
    <source>
        <dbReference type="EMBL" id="MBO9202077.1"/>
    </source>
</evidence>
<evidence type="ECO:0000313" key="3">
    <source>
        <dbReference type="Proteomes" id="UP000677244"/>
    </source>
</evidence>
<dbReference type="RefSeq" id="WP_209140129.1">
    <property type="nucleotide sequence ID" value="NZ_JAGHKO010000004.1"/>
</dbReference>
<dbReference type="InterPro" id="IPR025331">
    <property type="entry name" value="TNT"/>
</dbReference>
<dbReference type="EMBL" id="JAGHKO010000004">
    <property type="protein sequence ID" value="MBO9202077.1"/>
    <property type="molecule type" value="Genomic_DNA"/>
</dbReference>
<protein>
    <recommendedName>
        <fullName evidence="1">TNT domain-containing protein</fullName>
    </recommendedName>
</protein>
<feature type="domain" description="TNT" evidence="1">
    <location>
        <begin position="74"/>
        <end position="149"/>
    </location>
</feature>
<dbReference type="Proteomes" id="UP000677244">
    <property type="component" value="Unassembled WGS sequence"/>
</dbReference>
<reference evidence="2 3" key="1">
    <citation type="submission" date="2021-03" db="EMBL/GenBank/DDBJ databases">
        <title>Assistant Professor.</title>
        <authorList>
            <person name="Huq M.A."/>
        </authorList>
    </citation>
    <scope>NUCLEOTIDE SEQUENCE [LARGE SCALE GENOMIC DNA]</scope>
    <source>
        <strain evidence="2 3">MAH-29</strain>
    </source>
</reference>
<proteinExistence type="predicted"/>
<gene>
    <name evidence="2" type="ORF">J7I42_17465</name>
</gene>
<accession>A0ABS3YX43</accession>
<keyword evidence="3" id="KW-1185">Reference proteome</keyword>
<comment type="caution">
    <text evidence="2">The sequence shown here is derived from an EMBL/GenBank/DDBJ whole genome shotgun (WGS) entry which is preliminary data.</text>
</comment>
<organism evidence="2 3">
    <name type="scientific">Niastella soli</name>
    <dbReference type="NCBI Taxonomy" id="2821487"/>
    <lineage>
        <taxon>Bacteria</taxon>
        <taxon>Pseudomonadati</taxon>
        <taxon>Bacteroidota</taxon>
        <taxon>Chitinophagia</taxon>
        <taxon>Chitinophagales</taxon>
        <taxon>Chitinophagaceae</taxon>
        <taxon>Niastella</taxon>
    </lineage>
</organism>